<dbReference type="Proteomes" id="UP000198716">
    <property type="component" value="Unassembled WGS sequence"/>
</dbReference>
<dbReference type="EMBL" id="FOMZ01000013">
    <property type="protein sequence ID" value="SFE42286.1"/>
    <property type="molecule type" value="Genomic_DNA"/>
</dbReference>
<dbReference type="PANTHER" id="PTHR42760">
    <property type="entry name" value="SHORT-CHAIN DEHYDROGENASES/REDUCTASES FAMILY MEMBER"/>
    <property type="match status" value="1"/>
</dbReference>
<dbReference type="Gene3D" id="3.40.50.720">
    <property type="entry name" value="NAD(P)-binding Rossmann-like Domain"/>
    <property type="match status" value="1"/>
</dbReference>
<protein>
    <submittedName>
        <fullName evidence="4">NAD(P)-dependent dehydrogenase, short-chain alcohol dehydrogenase family</fullName>
    </submittedName>
</protein>
<dbReference type="InterPro" id="IPR057326">
    <property type="entry name" value="KR_dom"/>
</dbReference>
<evidence type="ECO:0000259" key="3">
    <source>
        <dbReference type="SMART" id="SM00822"/>
    </source>
</evidence>
<gene>
    <name evidence="4" type="ORF">SAMN04487819_11368</name>
</gene>
<keyword evidence="5" id="KW-1185">Reference proteome</keyword>
<proteinExistence type="inferred from homology"/>
<comment type="similarity">
    <text evidence="1">Belongs to the short-chain dehydrogenases/reductases (SDR) family.</text>
</comment>
<organism evidence="4 5">
    <name type="scientific">Actinopolyspora alba</name>
    <dbReference type="NCBI Taxonomy" id="673379"/>
    <lineage>
        <taxon>Bacteria</taxon>
        <taxon>Bacillati</taxon>
        <taxon>Actinomycetota</taxon>
        <taxon>Actinomycetes</taxon>
        <taxon>Actinopolysporales</taxon>
        <taxon>Actinopolysporaceae</taxon>
        <taxon>Actinopolyspora</taxon>
        <taxon>Actinopolyspora alba group</taxon>
    </lineage>
</organism>
<evidence type="ECO:0000256" key="2">
    <source>
        <dbReference type="ARBA" id="ARBA00023002"/>
    </source>
</evidence>
<dbReference type="InterPro" id="IPR002347">
    <property type="entry name" value="SDR_fam"/>
</dbReference>
<evidence type="ECO:0000256" key="1">
    <source>
        <dbReference type="ARBA" id="ARBA00006484"/>
    </source>
</evidence>
<dbReference type="GO" id="GO:0006633">
    <property type="term" value="P:fatty acid biosynthetic process"/>
    <property type="evidence" value="ECO:0007669"/>
    <property type="project" value="TreeGrafter"/>
</dbReference>
<feature type="domain" description="Ketoreductase" evidence="3">
    <location>
        <begin position="12"/>
        <end position="203"/>
    </location>
</feature>
<reference evidence="5" key="1">
    <citation type="submission" date="2016-10" db="EMBL/GenBank/DDBJ databases">
        <authorList>
            <person name="Varghese N."/>
            <person name="Submissions S."/>
        </authorList>
    </citation>
    <scope>NUCLEOTIDE SEQUENCE [LARGE SCALE GENOMIC DNA]</scope>
    <source>
        <strain evidence="5">DSM 45004</strain>
    </source>
</reference>
<dbReference type="SUPFAM" id="SSF51735">
    <property type="entry name" value="NAD(P)-binding Rossmann-fold domains"/>
    <property type="match status" value="1"/>
</dbReference>
<keyword evidence="2" id="KW-0560">Oxidoreductase</keyword>
<dbReference type="GO" id="GO:0048038">
    <property type="term" value="F:quinone binding"/>
    <property type="evidence" value="ECO:0007669"/>
    <property type="project" value="TreeGrafter"/>
</dbReference>
<evidence type="ECO:0000313" key="5">
    <source>
        <dbReference type="Proteomes" id="UP000198716"/>
    </source>
</evidence>
<dbReference type="AlphaFoldDB" id="A0A1I2AEF1"/>
<dbReference type="FunFam" id="3.40.50.720:FF:000084">
    <property type="entry name" value="Short-chain dehydrogenase reductase"/>
    <property type="match status" value="1"/>
</dbReference>
<dbReference type="GO" id="GO:0016616">
    <property type="term" value="F:oxidoreductase activity, acting on the CH-OH group of donors, NAD or NADP as acceptor"/>
    <property type="evidence" value="ECO:0007669"/>
    <property type="project" value="TreeGrafter"/>
</dbReference>
<sequence>MYGQALFDLTGRRVLVTGASRGIGAQLARGFTAAGARVALTARSRNALRRLATDIEEEGGEAVVIPGDLSTADGCTTAVEEAVAALGGLDVLLHNAGGPVADEQGVMQLRPVLGTSDDEWAGVLDVNLMGAVRLLRGAHPFLAVSPDPSVTVMSSVAGLVGVGGMEAYGAAKAAQMSLVRSLGTAWGRSGIRVNALAPGWVSTDMTSSVHEDQDTSEAVLAGVPQHRWADPSEVVGPALFLASPAASFMTGQTLVIDGGLVAHPAIS</sequence>
<dbReference type="InterPro" id="IPR036291">
    <property type="entry name" value="NAD(P)-bd_dom_sf"/>
</dbReference>
<dbReference type="SMART" id="SM00822">
    <property type="entry name" value="PKS_KR"/>
    <property type="match status" value="1"/>
</dbReference>
<accession>A0A1I2AEF1</accession>
<dbReference type="CDD" id="cd05233">
    <property type="entry name" value="SDR_c"/>
    <property type="match status" value="1"/>
</dbReference>
<name>A0A1I2AEF1_9ACTN</name>
<dbReference type="Pfam" id="PF13561">
    <property type="entry name" value="adh_short_C2"/>
    <property type="match status" value="1"/>
</dbReference>
<dbReference type="PANTHER" id="PTHR42760:SF133">
    <property type="entry name" value="3-OXOACYL-[ACYL-CARRIER-PROTEIN] REDUCTASE"/>
    <property type="match status" value="1"/>
</dbReference>
<dbReference type="PRINTS" id="PR00081">
    <property type="entry name" value="GDHRDH"/>
</dbReference>
<evidence type="ECO:0000313" key="4">
    <source>
        <dbReference type="EMBL" id="SFE42286.1"/>
    </source>
</evidence>